<dbReference type="PANTHER" id="PTHR45677:SF8">
    <property type="entry name" value="CYSTEINE SULFINIC ACID DECARBOXYLASE"/>
    <property type="match status" value="1"/>
</dbReference>
<dbReference type="InterPro" id="IPR004299">
    <property type="entry name" value="MBOAT_fam"/>
</dbReference>
<feature type="transmembrane region" description="Helical" evidence="14">
    <location>
        <begin position="302"/>
        <end position="325"/>
    </location>
</feature>
<dbReference type="GO" id="GO:0004782">
    <property type="term" value="F:sulfinoalanine decarboxylase activity"/>
    <property type="evidence" value="ECO:0007669"/>
    <property type="project" value="TreeGrafter"/>
</dbReference>
<reference evidence="15" key="1">
    <citation type="submission" date="2022-03" db="EMBL/GenBank/DDBJ databases">
        <authorList>
            <person name="Alioto T."/>
            <person name="Alioto T."/>
            <person name="Gomez Garrido J."/>
        </authorList>
    </citation>
    <scope>NUCLEOTIDE SEQUENCE</scope>
</reference>
<evidence type="ECO:0000256" key="12">
    <source>
        <dbReference type="ARBA" id="ARBA00023239"/>
    </source>
</evidence>
<comment type="subunit">
    <text evidence="4">Homodimer.</text>
</comment>
<dbReference type="InterPro" id="IPR021115">
    <property type="entry name" value="Pyridoxal-P_BS"/>
</dbReference>
<keyword evidence="8" id="KW-0256">Endoplasmic reticulum</keyword>
<dbReference type="EMBL" id="OW240912">
    <property type="protein sequence ID" value="CAH2224783.1"/>
    <property type="molecule type" value="Genomic_DNA"/>
</dbReference>
<keyword evidence="9 13" id="KW-0663">Pyridoxal phosphate</keyword>
<dbReference type="GO" id="GO:0019752">
    <property type="term" value="P:carboxylic acid metabolic process"/>
    <property type="evidence" value="ECO:0007669"/>
    <property type="project" value="InterPro"/>
</dbReference>
<dbReference type="InterPro" id="IPR015421">
    <property type="entry name" value="PyrdxlP-dep_Trfase_major"/>
</dbReference>
<dbReference type="Proteomes" id="UP001295444">
    <property type="component" value="Chromosome 01"/>
</dbReference>
<evidence type="ECO:0000313" key="15">
    <source>
        <dbReference type="EMBL" id="CAH2224783.1"/>
    </source>
</evidence>
<feature type="transmembrane region" description="Helical" evidence="14">
    <location>
        <begin position="152"/>
        <end position="175"/>
    </location>
</feature>
<feature type="transmembrane region" description="Helical" evidence="14">
    <location>
        <begin position="337"/>
        <end position="360"/>
    </location>
</feature>
<proteinExistence type="inferred from homology"/>
<dbReference type="Pfam" id="PF00282">
    <property type="entry name" value="Pyridoxal_deC"/>
    <property type="match status" value="1"/>
</dbReference>
<comment type="subcellular location">
    <subcellularLocation>
        <location evidence="2">Endoplasmic reticulum membrane</location>
        <topology evidence="2">Multi-pass membrane protein</topology>
    </subcellularLocation>
</comment>
<dbReference type="Gene3D" id="3.90.1150.10">
    <property type="entry name" value="Aspartate Aminotransferase, domain 1"/>
    <property type="match status" value="1"/>
</dbReference>
<keyword evidence="12" id="KW-0456">Lyase</keyword>
<evidence type="ECO:0000256" key="4">
    <source>
        <dbReference type="ARBA" id="ARBA00011738"/>
    </source>
</evidence>
<dbReference type="Pfam" id="PF03062">
    <property type="entry name" value="MBOAT"/>
    <property type="match status" value="1"/>
</dbReference>
<comment type="similarity">
    <text evidence="3">Belongs to the group II decarboxylase family.</text>
</comment>
<evidence type="ECO:0000256" key="1">
    <source>
        <dbReference type="ARBA" id="ARBA00001933"/>
    </source>
</evidence>
<dbReference type="InterPro" id="IPR015422">
    <property type="entry name" value="PyrdxlP-dep_Trfase_small"/>
</dbReference>
<evidence type="ECO:0000256" key="5">
    <source>
        <dbReference type="ARBA" id="ARBA00022584"/>
    </source>
</evidence>
<evidence type="ECO:0000256" key="9">
    <source>
        <dbReference type="ARBA" id="ARBA00022898"/>
    </source>
</evidence>
<evidence type="ECO:0000256" key="10">
    <source>
        <dbReference type="ARBA" id="ARBA00022989"/>
    </source>
</evidence>
<feature type="transmembrane region" description="Helical" evidence="14">
    <location>
        <begin position="119"/>
        <end position="140"/>
    </location>
</feature>
<organism evidence="15 16">
    <name type="scientific">Pelobates cultripes</name>
    <name type="common">Western spadefoot toad</name>
    <dbReference type="NCBI Taxonomy" id="61616"/>
    <lineage>
        <taxon>Eukaryota</taxon>
        <taxon>Metazoa</taxon>
        <taxon>Chordata</taxon>
        <taxon>Craniata</taxon>
        <taxon>Vertebrata</taxon>
        <taxon>Euteleostomi</taxon>
        <taxon>Amphibia</taxon>
        <taxon>Batrachia</taxon>
        <taxon>Anura</taxon>
        <taxon>Pelobatoidea</taxon>
        <taxon>Pelobatidae</taxon>
        <taxon>Pelobates</taxon>
    </lineage>
</organism>
<dbReference type="GO" id="GO:0042412">
    <property type="term" value="P:taurine biosynthetic process"/>
    <property type="evidence" value="ECO:0007669"/>
    <property type="project" value="TreeGrafter"/>
</dbReference>
<evidence type="ECO:0000256" key="8">
    <source>
        <dbReference type="ARBA" id="ARBA00022824"/>
    </source>
</evidence>
<feature type="modified residue" description="N6-(pyridoxal phosphate)lysine" evidence="13">
    <location>
        <position position="506"/>
    </location>
</feature>
<dbReference type="SUPFAM" id="SSF53383">
    <property type="entry name" value="PLP-dependent transferases"/>
    <property type="match status" value="1"/>
</dbReference>
<evidence type="ECO:0000256" key="2">
    <source>
        <dbReference type="ARBA" id="ARBA00004477"/>
    </source>
</evidence>
<dbReference type="Gene3D" id="3.40.640.10">
    <property type="entry name" value="Type I PLP-dependent aspartate aminotransferase-like (Major domain)"/>
    <property type="match status" value="1"/>
</dbReference>
<keyword evidence="7" id="KW-0210">Decarboxylase</keyword>
<keyword evidence="16" id="KW-1185">Reference proteome</keyword>
<evidence type="ECO:0000256" key="11">
    <source>
        <dbReference type="ARBA" id="ARBA00023136"/>
    </source>
</evidence>
<dbReference type="GO" id="GO:0005789">
    <property type="term" value="C:endoplasmic reticulum membrane"/>
    <property type="evidence" value="ECO:0007669"/>
    <property type="project" value="UniProtKB-SubCell"/>
</dbReference>
<evidence type="ECO:0000256" key="7">
    <source>
        <dbReference type="ARBA" id="ARBA00022793"/>
    </source>
</evidence>
<keyword evidence="11 14" id="KW-0472">Membrane</keyword>
<dbReference type="InterPro" id="IPR015424">
    <property type="entry name" value="PyrdxlP-dep_Trfase"/>
</dbReference>
<dbReference type="PROSITE" id="PS00392">
    <property type="entry name" value="DDC_GAD_HDC_YDC"/>
    <property type="match status" value="1"/>
</dbReference>
<feature type="transmembrane region" description="Helical" evidence="14">
    <location>
        <begin position="195"/>
        <end position="220"/>
    </location>
</feature>
<name>A0AAD1R8Z8_PELCU</name>
<evidence type="ECO:0000256" key="13">
    <source>
        <dbReference type="PIRSR" id="PIRSR602129-50"/>
    </source>
</evidence>
<dbReference type="PANTHER" id="PTHR45677">
    <property type="entry name" value="GLUTAMATE DECARBOXYLASE-RELATED"/>
    <property type="match status" value="1"/>
</dbReference>
<keyword evidence="10 14" id="KW-1133">Transmembrane helix</keyword>
<comment type="cofactor">
    <cofactor evidence="1 13">
        <name>pyridoxal 5'-phosphate</name>
        <dbReference type="ChEBI" id="CHEBI:597326"/>
    </cofactor>
</comment>
<keyword evidence="5" id="KW-0127">Catecholamine biosynthesis</keyword>
<keyword evidence="6 14" id="KW-0812">Transmembrane</keyword>
<dbReference type="InterPro" id="IPR002129">
    <property type="entry name" value="PyrdxlP-dep_de-COase"/>
</dbReference>
<accession>A0AAD1R8Z8</accession>
<evidence type="ECO:0000256" key="3">
    <source>
        <dbReference type="ARBA" id="ARBA00009533"/>
    </source>
</evidence>
<dbReference type="AlphaFoldDB" id="A0AAD1R8Z8"/>
<gene>
    <name evidence="15" type="ORF">PECUL_23A018024</name>
</gene>
<evidence type="ECO:0000256" key="14">
    <source>
        <dbReference type="SAM" id="Phobius"/>
    </source>
</evidence>
<sequence>MAPVEKSTEDTIRQRKENRLLDETDIKENGAAHGHVKNLVEWKKHMEVVKAEMVETMSCQMKDLLDKAVTDSLQSYTRDNVTSLSDKKRRNEDAEKGKIFIQRASLLDELMEVEHFRTIYHMFVAALCVFVISTVAVDLIDQGRLVLEFDVLFYTFGQFSTVVWLWICLFIYALLVPYKTLHFWGSRYSKSKHPFLLSASVISIFGICQFCVLGVFPPYIVLHYKLPPASSFVVILEQVRFLMKTYSFVRETVPSVIQKERNPDKLPKLSSYLYYLFCPTLIYRDRYPRTPYIRWSYVAKNFAQFLGCLFFGYFTLVTLCIPVFTNMSKQPFHMRTLVLSFFHATLPGTFVLLITFFAFLHCWLNAFAEMLRFADRMFYKDWWNSKSFSNYYRTWNVVVHDWLYYYVYRDILLEDQSKKNAHLVHCQDKPMNHIVGSVPFLVSATCGTTVFGAFDPLQSVADVCKRHGIWLHIDAALGGSALLSNKHRHLLNCIDRADSVTWNPHKMLGVGLQCSAFLLKDTTGLLEQCHAANATYLFQTDKFYSVKYDTGDKSIQCGRRVDCLKLWLMWKALGSEGLERRVDDALAHTRYLVEEMKKRDGFILVMEPEFVNLCFWYVPPSLRAQKHSPNFWEKLGKVAPVLKERMIKKGSMMIGYQPHENHVNFFRQIVVNPESTKEDLDFFLNEIERLGENL</sequence>
<protein>
    <submittedName>
        <fullName evidence="15">Sterol O-acyltransferase 2</fullName>
    </submittedName>
</protein>
<evidence type="ECO:0000313" key="16">
    <source>
        <dbReference type="Proteomes" id="UP001295444"/>
    </source>
</evidence>
<dbReference type="GO" id="GO:0030170">
    <property type="term" value="F:pyridoxal phosphate binding"/>
    <property type="evidence" value="ECO:0007669"/>
    <property type="project" value="InterPro"/>
</dbReference>
<evidence type="ECO:0000256" key="6">
    <source>
        <dbReference type="ARBA" id="ARBA00022692"/>
    </source>
</evidence>